<evidence type="ECO:0000313" key="2">
    <source>
        <dbReference type="Proteomes" id="UP000218172"/>
    </source>
</evidence>
<organism evidence="1 2">
    <name type="scientific">SAR86 cluster bacterium</name>
    <dbReference type="NCBI Taxonomy" id="2030880"/>
    <lineage>
        <taxon>Bacteria</taxon>
        <taxon>Pseudomonadati</taxon>
        <taxon>Pseudomonadota</taxon>
        <taxon>Gammaproteobacteria</taxon>
        <taxon>SAR86 cluster</taxon>
    </lineage>
</organism>
<dbReference type="Proteomes" id="UP000218172">
    <property type="component" value="Unassembled WGS sequence"/>
</dbReference>
<evidence type="ECO:0000313" key="1">
    <source>
        <dbReference type="EMBL" id="PCH59954.1"/>
    </source>
</evidence>
<sequence>MTRRFLTQSRLGNKQSSLLFLSCVLSIFPIQAFSQSIFGDPVYGNLDLQQGFSPDPNISDVQAGGSQEFSECVGYFTSDPTLNLNYEPGSYDLGIFAKSQVDLTIAVNNPSGEWLCNDDSGFFSGDSPALLLQDPQQGIYNIWVGTYSSSSASSAASLVITELDKSDWAGLDIPINTSANTSSSIDLDVTAEPNYGNERLEYGFSPDPFLVELLAGGSFELDVSGCHGYFSSAADFKLDYEANVGTQLGIFAEANADTTLAINIPNGKWVCNDDFESLAASNPGILFEAPVSGSYSIWVGTYSQSDALETNAVLAITELDVSEWEGMDILAGTTGTIDPEGEPNFGVVDLASDFTPDPYSIRVLAGGSSQSTQCEGYFSENPALNLDSNISSGSLSIIGISQTDTTLAVTDAAGNWYCNDDTDFLKDTNPGIYIEQASQGLYKIWIGTYSSEVDAQIPAQLFISQQPRGDWLTMLNPQTETETETEIEIVDNSIQARPAAVQFGSKNN</sequence>
<dbReference type="EMBL" id="NVQR01000103">
    <property type="protein sequence ID" value="PCH59954.1"/>
    <property type="molecule type" value="Genomic_DNA"/>
</dbReference>
<accession>A0A2A4MJN5</accession>
<reference evidence="2" key="1">
    <citation type="submission" date="2017-08" db="EMBL/GenBank/DDBJ databases">
        <title>A dynamic microbial community with high functional redundancy inhabits the cold, oxic subseafloor aquifer.</title>
        <authorList>
            <person name="Tully B.J."/>
            <person name="Wheat C.G."/>
            <person name="Glazer B.T."/>
            <person name="Huber J.A."/>
        </authorList>
    </citation>
    <scope>NUCLEOTIDE SEQUENCE [LARGE SCALE GENOMIC DNA]</scope>
</reference>
<proteinExistence type="predicted"/>
<gene>
    <name evidence="1" type="ORF">COC19_06480</name>
</gene>
<protein>
    <recommendedName>
        <fullName evidence="3">Peptidase C-terminal archaeal/bacterial domain-containing protein</fullName>
    </recommendedName>
</protein>
<comment type="caution">
    <text evidence="1">The sequence shown here is derived from an EMBL/GenBank/DDBJ whole genome shotgun (WGS) entry which is preliminary data.</text>
</comment>
<evidence type="ECO:0008006" key="3">
    <source>
        <dbReference type="Google" id="ProtNLM"/>
    </source>
</evidence>
<dbReference type="AlphaFoldDB" id="A0A2A4MJN5"/>
<name>A0A2A4MJN5_9GAMM</name>